<sequence>MKSLLQSLLFLCMLLAGPASAQRVAEDDAGFLRQAAHNGLAEVEASRLALQKAEDAQVQAYARQMVEEHTRAHEALAQLAGERGVALPQAPDATQQAKLQALGALDGAAFDARYVEEMGVKAHEQTIALFQRGASNARDPQIKAFASGQLPVLQRHLERARELRRN</sequence>
<dbReference type="PANTHER" id="PTHR38593:SF1">
    <property type="entry name" value="BLR2558 PROTEIN"/>
    <property type="match status" value="1"/>
</dbReference>
<dbReference type="RefSeq" id="WP_104358312.1">
    <property type="nucleotide sequence ID" value="NZ_CP064338.1"/>
</dbReference>
<dbReference type="EMBL" id="PSNY01000015">
    <property type="protein sequence ID" value="PPE69135.1"/>
    <property type="molecule type" value="Genomic_DNA"/>
</dbReference>
<proteinExistence type="predicted"/>
<comment type="caution">
    <text evidence="1">The sequence shown here is derived from an EMBL/GenBank/DDBJ whole genome shotgun (WGS) entry which is preliminary data.</text>
</comment>
<dbReference type="InterPro" id="IPR025419">
    <property type="entry name" value="DUF4142"/>
</dbReference>
<dbReference type="InterPro" id="IPR012347">
    <property type="entry name" value="Ferritin-like"/>
</dbReference>
<reference evidence="1 2" key="1">
    <citation type="submission" date="2018-02" db="EMBL/GenBank/DDBJ databases">
        <title>Reclassifiation of [Polyangium] brachysporum DSM 7029 as Guopingzhaonella breviflexa gen. nov., sp. nov., a member of the family Comamonadaceae.</title>
        <authorList>
            <person name="Tang B."/>
        </authorList>
    </citation>
    <scope>NUCLEOTIDE SEQUENCE [LARGE SCALE GENOMIC DNA]</scope>
    <source>
        <strain evidence="1 2">DSM 15344</strain>
    </source>
</reference>
<dbReference type="Gene3D" id="1.20.1260.10">
    <property type="match status" value="1"/>
</dbReference>
<name>A0A2S5T292_9BURK</name>
<evidence type="ECO:0000313" key="2">
    <source>
        <dbReference type="Proteomes" id="UP000239406"/>
    </source>
</evidence>
<keyword evidence="2" id="KW-1185">Reference proteome</keyword>
<dbReference type="PANTHER" id="PTHR38593">
    <property type="entry name" value="BLR2558 PROTEIN"/>
    <property type="match status" value="1"/>
</dbReference>
<accession>A0A2S5T292</accession>
<dbReference type="Pfam" id="PF13628">
    <property type="entry name" value="DUF4142"/>
    <property type="match status" value="1"/>
</dbReference>
<dbReference type="AlphaFoldDB" id="A0A2S5T292"/>
<protein>
    <submittedName>
        <fullName evidence="1">DUF305 domain-containing protein</fullName>
    </submittedName>
</protein>
<evidence type="ECO:0000313" key="1">
    <source>
        <dbReference type="EMBL" id="PPE69135.1"/>
    </source>
</evidence>
<gene>
    <name evidence="1" type="ORF">C1702_13900</name>
</gene>
<organism evidence="1 2">
    <name type="scientific">Caldimonas thermodepolymerans</name>
    <dbReference type="NCBI Taxonomy" id="215580"/>
    <lineage>
        <taxon>Bacteria</taxon>
        <taxon>Pseudomonadati</taxon>
        <taxon>Pseudomonadota</taxon>
        <taxon>Betaproteobacteria</taxon>
        <taxon>Burkholderiales</taxon>
        <taxon>Sphaerotilaceae</taxon>
        <taxon>Caldimonas</taxon>
    </lineage>
</organism>
<dbReference type="Proteomes" id="UP000239406">
    <property type="component" value="Unassembled WGS sequence"/>
</dbReference>